<feature type="region of interest" description="Disordered" evidence="1">
    <location>
        <begin position="86"/>
        <end position="107"/>
    </location>
</feature>
<name>A0A7I8ILN8_SPIIN</name>
<dbReference type="AlphaFoldDB" id="A0A7I8ILN8"/>
<evidence type="ECO:0000313" key="4">
    <source>
        <dbReference type="Proteomes" id="UP000663760"/>
    </source>
</evidence>
<dbReference type="EMBL" id="LR746267">
    <property type="protein sequence ID" value="CAA7394537.1"/>
    <property type="molecule type" value="Genomic_DNA"/>
</dbReference>
<protein>
    <submittedName>
        <fullName evidence="2">Uncharacterized protein</fullName>
    </submittedName>
</protein>
<evidence type="ECO:0000313" key="3">
    <source>
        <dbReference type="EMBL" id="CAA7394537.1"/>
    </source>
</evidence>
<sequence length="136" mass="14565">MKGLLECVICGREAAAGRHDEGAAGGKAEEAATVNLLPARSSAVAAASSQQKRRRHRATGDGAAPQWRPTLGVISEDGALRVKAAAEERTKRTATAPAKPRAARPARNYAWERENEYRNLSSPTVFMVFATSAFLF</sequence>
<keyword evidence="4" id="KW-1185">Reference proteome</keyword>
<feature type="compositionally biased region" description="Low complexity" evidence="1">
    <location>
        <begin position="93"/>
        <end position="107"/>
    </location>
</feature>
<proteinExistence type="predicted"/>
<accession>A0A7I8ILN8</accession>
<reference evidence="2" key="1">
    <citation type="submission" date="2019-12" db="EMBL/GenBank/DDBJ databases">
        <authorList>
            <person name="Scholz U."/>
            <person name="Mascher M."/>
            <person name="Fiebig A."/>
        </authorList>
    </citation>
    <scope>NUCLEOTIDE SEQUENCE</scope>
</reference>
<dbReference type="Proteomes" id="UP000663760">
    <property type="component" value="Chromosome 4"/>
</dbReference>
<dbReference type="PANTHER" id="PTHR35318">
    <property type="entry name" value="BNAA10G08410D PROTEIN"/>
    <property type="match status" value="1"/>
</dbReference>
<feature type="region of interest" description="Disordered" evidence="1">
    <location>
        <begin position="42"/>
        <end position="70"/>
    </location>
</feature>
<evidence type="ECO:0000256" key="1">
    <source>
        <dbReference type="SAM" id="MobiDB-lite"/>
    </source>
</evidence>
<evidence type="ECO:0000313" key="2">
    <source>
        <dbReference type="EMBL" id="CAA2618616.1"/>
    </source>
</evidence>
<gene>
    <name evidence="2" type="ORF">SI7747_04004783</name>
    <name evidence="3" type="ORF">SI8410_04005198</name>
</gene>
<organism evidence="2">
    <name type="scientific">Spirodela intermedia</name>
    <name type="common">Intermediate duckweed</name>
    <dbReference type="NCBI Taxonomy" id="51605"/>
    <lineage>
        <taxon>Eukaryota</taxon>
        <taxon>Viridiplantae</taxon>
        <taxon>Streptophyta</taxon>
        <taxon>Embryophyta</taxon>
        <taxon>Tracheophyta</taxon>
        <taxon>Spermatophyta</taxon>
        <taxon>Magnoliopsida</taxon>
        <taxon>Liliopsida</taxon>
        <taxon>Araceae</taxon>
        <taxon>Lemnoideae</taxon>
        <taxon>Spirodela</taxon>
    </lineage>
</organism>
<dbReference type="EMBL" id="LR743591">
    <property type="protein sequence ID" value="CAA2618616.1"/>
    <property type="molecule type" value="Genomic_DNA"/>
</dbReference>
<dbReference type="PANTHER" id="PTHR35318:SF2">
    <property type="entry name" value="OS08G0138900 PROTEIN"/>
    <property type="match status" value="1"/>
</dbReference>